<dbReference type="GO" id="GO:0030677">
    <property type="term" value="C:ribonuclease P complex"/>
    <property type="evidence" value="ECO:0007669"/>
    <property type="project" value="InterPro"/>
</dbReference>
<dbReference type="GO" id="GO:0001682">
    <property type="term" value="P:tRNA 5'-leader removal"/>
    <property type="evidence" value="ECO:0007669"/>
    <property type="project" value="InterPro"/>
</dbReference>
<dbReference type="AlphaFoldDB" id="X0YFA4"/>
<keyword evidence="1" id="KW-0819">tRNA processing</keyword>
<dbReference type="Gene3D" id="3.30.70.3250">
    <property type="entry name" value="Ribonuclease P, Pop5 subunit"/>
    <property type="match status" value="1"/>
</dbReference>
<evidence type="ECO:0000313" key="2">
    <source>
        <dbReference type="EMBL" id="GAG54654.1"/>
    </source>
</evidence>
<reference evidence="2" key="1">
    <citation type="journal article" date="2014" name="Front. Microbiol.">
        <title>High frequency of phylogenetically diverse reductive dehalogenase-homologous genes in deep subseafloor sedimentary metagenomes.</title>
        <authorList>
            <person name="Kawai M."/>
            <person name="Futagami T."/>
            <person name="Toyoda A."/>
            <person name="Takaki Y."/>
            <person name="Nishi S."/>
            <person name="Hori S."/>
            <person name="Arai W."/>
            <person name="Tsubouchi T."/>
            <person name="Morono Y."/>
            <person name="Uchiyama I."/>
            <person name="Ito T."/>
            <person name="Fujiyama A."/>
            <person name="Inagaki F."/>
            <person name="Takami H."/>
        </authorList>
    </citation>
    <scope>NUCLEOTIDE SEQUENCE</scope>
    <source>
        <strain evidence="2">Expedition CK06-06</strain>
    </source>
</reference>
<evidence type="ECO:0000256" key="1">
    <source>
        <dbReference type="ARBA" id="ARBA00022694"/>
    </source>
</evidence>
<organism evidence="2">
    <name type="scientific">marine sediment metagenome</name>
    <dbReference type="NCBI Taxonomy" id="412755"/>
    <lineage>
        <taxon>unclassified sequences</taxon>
        <taxon>metagenomes</taxon>
        <taxon>ecological metagenomes</taxon>
    </lineage>
</organism>
<name>X0YFA4_9ZZZZ</name>
<dbReference type="EMBL" id="BART01004565">
    <property type="protein sequence ID" value="GAG54654.1"/>
    <property type="molecule type" value="Genomic_DNA"/>
</dbReference>
<dbReference type="InterPro" id="IPR002759">
    <property type="entry name" value="Pop5/Rpp14/Rnp2-like"/>
</dbReference>
<gene>
    <name evidence="2" type="ORF">S01H4_11352</name>
</gene>
<comment type="caution">
    <text evidence="2">The sequence shown here is derived from an EMBL/GenBank/DDBJ whole genome shotgun (WGS) entry which is preliminary data.</text>
</comment>
<accession>X0YFA4</accession>
<proteinExistence type="predicted"/>
<dbReference type="SUPFAM" id="SSF160350">
    <property type="entry name" value="Rnp2-like"/>
    <property type="match status" value="1"/>
</dbReference>
<sequence>MKENYAIIRFSHETKEVIITALTLVQEINGKKVILSPLKTSGTIKSLKKKISHIIKKNKIIMN</sequence>
<dbReference type="InterPro" id="IPR038085">
    <property type="entry name" value="Rnp2-like_sf"/>
</dbReference>
<dbReference type="Pfam" id="PF01900">
    <property type="entry name" value="RNase_P_Rpp14"/>
    <property type="match status" value="1"/>
</dbReference>
<protein>
    <submittedName>
        <fullName evidence="2">Uncharacterized protein</fullName>
    </submittedName>
</protein>